<organism evidence="11">
    <name type="scientific">Schizaphis graminum</name>
    <name type="common">Green bug aphid</name>
    <dbReference type="NCBI Taxonomy" id="13262"/>
    <lineage>
        <taxon>Eukaryota</taxon>
        <taxon>Metazoa</taxon>
        <taxon>Ecdysozoa</taxon>
        <taxon>Arthropoda</taxon>
        <taxon>Hexapoda</taxon>
        <taxon>Insecta</taxon>
        <taxon>Pterygota</taxon>
        <taxon>Neoptera</taxon>
        <taxon>Paraneoptera</taxon>
        <taxon>Hemiptera</taxon>
        <taxon>Sternorrhyncha</taxon>
        <taxon>Aphidomorpha</taxon>
        <taxon>Aphidoidea</taxon>
        <taxon>Aphididae</taxon>
        <taxon>Aphidini</taxon>
        <taxon>Schizaphis</taxon>
    </lineage>
</organism>
<dbReference type="InterPro" id="IPR012295">
    <property type="entry name" value="TBP_dom_sf"/>
</dbReference>
<reference evidence="11" key="1">
    <citation type="submission" date="2018-04" db="EMBL/GenBank/DDBJ databases">
        <title>Transcriptome of Schizaphis graminum biotype I.</title>
        <authorList>
            <person name="Scully E.D."/>
            <person name="Geib S.M."/>
            <person name="Palmer N.A."/>
            <person name="Koch K."/>
            <person name="Bradshaw J."/>
            <person name="Heng-Moss T."/>
            <person name="Sarath G."/>
        </authorList>
    </citation>
    <scope>NUCLEOTIDE SEQUENCE</scope>
</reference>
<dbReference type="InterPro" id="IPR000814">
    <property type="entry name" value="TBP"/>
</dbReference>
<evidence type="ECO:0000256" key="8">
    <source>
        <dbReference type="ARBA" id="ARBA00023242"/>
    </source>
</evidence>
<name>A0A2S2P085_SCHGA</name>
<keyword evidence="5" id="KW-0805">Transcription regulation</keyword>
<dbReference type="GO" id="GO:0005737">
    <property type="term" value="C:cytoplasm"/>
    <property type="evidence" value="ECO:0007669"/>
    <property type="project" value="UniProtKB-SubCell"/>
</dbReference>
<proteinExistence type="inferred from homology"/>
<dbReference type="FunFam" id="3.30.310.10:FF:000009">
    <property type="entry name" value="TatA box-binding protein-like protein 1"/>
    <property type="match status" value="1"/>
</dbReference>
<dbReference type="GO" id="GO:0006352">
    <property type="term" value="P:DNA-templated transcription initiation"/>
    <property type="evidence" value="ECO:0007669"/>
    <property type="project" value="InterPro"/>
</dbReference>
<evidence type="ECO:0000256" key="9">
    <source>
        <dbReference type="ARBA" id="ARBA00023474"/>
    </source>
</evidence>
<dbReference type="Gene3D" id="3.30.310.10">
    <property type="entry name" value="TATA-Binding Protein"/>
    <property type="match status" value="2"/>
</dbReference>
<dbReference type="Pfam" id="PF00352">
    <property type="entry name" value="TBP"/>
    <property type="match status" value="2"/>
</dbReference>
<dbReference type="GO" id="GO:0003677">
    <property type="term" value="F:DNA binding"/>
    <property type="evidence" value="ECO:0007669"/>
    <property type="project" value="UniProtKB-KW"/>
</dbReference>
<evidence type="ECO:0000256" key="7">
    <source>
        <dbReference type="ARBA" id="ARBA00023163"/>
    </source>
</evidence>
<keyword evidence="7" id="KW-0804">Transcription</keyword>
<evidence type="ECO:0000256" key="2">
    <source>
        <dbReference type="ARBA" id="ARBA00004496"/>
    </source>
</evidence>
<accession>A0A2S2P085</accession>
<comment type="similarity">
    <text evidence="3">Belongs to the TBP family.</text>
</comment>
<dbReference type="PRINTS" id="PR00686">
    <property type="entry name" value="TIFACTORIID"/>
</dbReference>
<dbReference type="GO" id="GO:0005634">
    <property type="term" value="C:nucleus"/>
    <property type="evidence" value="ECO:0007669"/>
    <property type="project" value="UniProtKB-SubCell"/>
</dbReference>
<keyword evidence="6" id="KW-0238">DNA-binding</keyword>
<dbReference type="FunFam" id="3.30.310.10:FF:000005">
    <property type="entry name" value="TATA box-binding protein-like 1"/>
    <property type="match status" value="1"/>
</dbReference>
<comment type="subcellular location">
    <subcellularLocation>
        <location evidence="2">Cytoplasm</location>
    </subcellularLocation>
    <subcellularLocation>
        <location evidence="1">Nucleus</location>
    </subcellularLocation>
</comment>
<gene>
    <name evidence="11" type="primary">tbpl1_0</name>
    <name evidence="11" type="ORF">g.8621</name>
</gene>
<evidence type="ECO:0000256" key="4">
    <source>
        <dbReference type="ARBA" id="ARBA00022490"/>
    </source>
</evidence>
<evidence type="ECO:0000256" key="1">
    <source>
        <dbReference type="ARBA" id="ARBA00004123"/>
    </source>
</evidence>
<keyword evidence="4" id="KW-0963">Cytoplasm</keyword>
<evidence type="ECO:0000256" key="5">
    <source>
        <dbReference type="ARBA" id="ARBA00023015"/>
    </source>
</evidence>
<keyword evidence="8" id="KW-0539">Nucleus</keyword>
<dbReference type="EMBL" id="GGMR01010175">
    <property type="protein sequence ID" value="MBY22794.1"/>
    <property type="molecule type" value="Transcribed_RNA"/>
</dbReference>
<protein>
    <recommendedName>
        <fullName evidence="9">TATA box-binding protein-like 1</fullName>
    </recommendedName>
    <alternativeName>
        <fullName evidence="10">TBP-like factor</fullName>
    </alternativeName>
</protein>
<dbReference type="CDD" id="cd04517">
    <property type="entry name" value="TLF"/>
    <property type="match status" value="1"/>
</dbReference>
<dbReference type="InterPro" id="IPR015445">
    <property type="entry name" value="TBP-like"/>
</dbReference>
<dbReference type="PANTHER" id="PTHR10126">
    <property type="entry name" value="TATA-BOX BINDING PROTEIN"/>
    <property type="match status" value="1"/>
</dbReference>
<sequence length="295" mass="33537">MTPIIKLENKNNLNVSPLNLNTNMIYFNNNLRGQEENPLNPIQDCLNVDDQILININNVSASFNVKLHLNLRHLALHGHNVEYKREKAKLIMKLRKPSTTANIWSSGKIVCIGSASEYDSKIASKRIARIIQRLGYAEAKFSGFKIINVLGTCSFPFYIRIIQFSEKYKSNSQYEPELYPGVTYRIKEFKATLKIYSTGSITVNAPSEAIVKLAIEHIYPLVLPFGRNKILDDKSLVGVTEENKYCEQNTRVLESTGHLPILYHSPVGELIKNWQLNTLVPKVDKNNDILLNYTA</sequence>
<evidence type="ECO:0000256" key="10">
    <source>
        <dbReference type="ARBA" id="ARBA00033173"/>
    </source>
</evidence>
<dbReference type="AlphaFoldDB" id="A0A2S2P085"/>
<evidence type="ECO:0000256" key="6">
    <source>
        <dbReference type="ARBA" id="ARBA00023125"/>
    </source>
</evidence>
<evidence type="ECO:0000256" key="3">
    <source>
        <dbReference type="ARBA" id="ARBA00005560"/>
    </source>
</evidence>
<dbReference type="SUPFAM" id="SSF55945">
    <property type="entry name" value="TATA-box binding protein-like"/>
    <property type="match status" value="2"/>
</dbReference>
<evidence type="ECO:0000313" key="11">
    <source>
        <dbReference type="EMBL" id="MBY22794.1"/>
    </source>
</evidence>